<dbReference type="Pfam" id="PF13440">
    <property type="entry name" value="Polysacc_synt_3"/>
    <property type="match status" value="1"/>
</dbReference>
<evidence type="ECO:0000256" key="6">
    <source>
        <dbReference type="ARBA" id="ARBA00023136"/>
    </source>
</evidence>
<sequence>MADNFSKQFAKNLSWQAFTVLFRAIISIATISVLAHLAGPEVMGLFGLAWIGPTIAFALVQSGISQGLILVEDIKPGHIAAATWLTFFVAVGLACIIAAAAPFVAEIYQTPELAPATLISAVVVPLMAMGVVDMARAQKNLDFRLIAKVQTVAVFLCSVIAIGLAFFWKPIVGLISFQGLLGAAQFLVFRLNGVKAQSLRTSRHEIADIWYNGKQFILVSLSASVMLNTPQIVLGFFVTQAELGYFNLGRRLIEIINNQIGGIANQVIFPSIAKIRHDLKMVASVYLKTSRLTAAVMMAPLVFLAVEPSDFLVLYAGPDWAAAGQTLFFLLLFQGGLSLGQNIFSVFQATGKASLVWKWNLGVATLQAVLILAYGRESSEAAAIVMAMSAPVTLLAAILLSRHIGFSMKTWSINMARVVLSAALIVFSVRLSGILDASAWGPLLKFLIHGSFAASLYVILISVLDPAIRYSILKRLKRH</sequence>
<keyword evidence="5 7" id="KW-1133">Transmembrane helix</keyword>
<keyword evidence="4 7" id="KW-0812">Transmembrane</keyword>
<dbReference type="PANTHER" id="PTHR30250:SF10">
    <property type="entry name" value="LIPOPOLYSACCHARIDE BIOSYNTHESIS PROTEIN WZXC"/>
    <property type="match status" value="1"/>
</dbReference>
<feature type="transmembrane region" description="Helical" evidence="7">
    <location>
        <begin position="145"/>
        <end position="168"/>
    </location>
</feature>
<keyword evidence="6 7" id="KW-0472">Membrane</keyword>
<evidence type="ECO:0000256" key="3">
    <source>
        <dbReference type="ARBA" id="ARBA00022475"/>
    </source>
</evidence>
<feature type="transmembrane region" description="Helical" evidence="7">
    <location>
        <begin position="113"/>
        <end position="133"/>
    </location>
</feature>
<dbReference type="PANTHER" id="PTHR30250">
    <property type="entry name" value="PST FAMILY PREDICTED COLANIC ACID TRANSPORTER"/>
    <property type="match status" value="1"/>
</dbReference>
<organism evidence="8 9">
    <name type="scientific">Microcystis aeruginosa Ma_OC_H_19870700_S124</name>
    <dbReference type="NCBI Taxonomy" id="2486262"/>
    <lineage>
        <taxon>Bacteria</taxon>
        <taxon>Bacillati</taxon>
        <taxon>Cyanobacteriota</taxon>
        <taxon>Cyanophyceae</taxon>
        <taxon>Oscillatoriophycideae</taxon>
        <taxon>Chroococcales</taxon>
        <taxon>Microcystaceae</taxon>
        <taxon>Microcystis</taxon>
    </lineage>
</organism>
<proteinExistence type="inferred from homology"/>
<comment type="subcellular location">
    <subcellularLocation>
        <location evidence="1">Cell membrane</location>
        <topology evidence="1">Multi-pass membrane protein</topology>
    </subcellularLocation>
</comment>
<feature type="transmembrane region" description="Helical" evidence="7">
    <location>
        <begin position="381"/>
        <end position="401"/>
    </location>
</feature>
<gene>
    <name evidence="8" type="ORF">EWV63_21395</name>
</gene>
<comment type="caution">
    <text evidence="8">The sequence shown here is derived from an EMBL/GenBank/DDBJ whole genome shotgun (WGS) entry which is preliminary data.</text>
</comment>
<dbReference type="Proteomes" id="UP000316280">
    <property type="component" value="Unassembled WGS sequence"/>
</dbReference>
<feature type="transmembrane region" description="Helical" evidence="7">
    <location>
        <begin position="174"/>
        <end position="193"/>
    </location>
</feature>
<evidence type="ECO:0008006" key="10">
    <source>
        <dbReference type="Google" id="ProtNLM"/>
    </source>
</evidence>
<feature type="transmembrane region" description="Helical" evidence="7">
    <location>
        <begin position="326"/>
        <end position="344"/>
    </location>
</feature>
<evidence type="ECO:0000256" key="7">
    <source>
        <dbReference type="SAM" id="Phobius"/>
    </source>
</evidence>
<dbReference type="AlphaFoldDB" id="A0A552A8I7"/>
<feature type="transmembrane region" description="Helical" evidence="7">
    <location>
        <begin position="446"/>
        <end position="468"/>
    </location>
</feature>
<reference evidence="8 9" key="1">
    <citation type="submission" date="2019-01" db="EMBL/GenBank/DDBJ databases">
        <title>Coherence of Microcystis species and biogeography revealed through population genomics.</title>
        <authorList>
            <person name="Perez-Carrascal O.M."/>
            <person name="Terrat Y."/>
            <person name="Giani A."/>
            <person name="Fortin N."/>
            <person name="Tromas N."/>
            <person name="Shapiro B.J."/>
        </authorList>
    </citation>
    <scope>NUCLEOTIDE SEQUENCE [LARGE SCALE GENOMIC DNA]</scope>
    <source>
        <strain evidence="8">Ma_OC_H_19870700_S124</strain>
    </source>
</reference>
<dbReference type="EMBL" id="SFBR01000202">
    <property type="protein sequence ID" value="TRT81758.1"/>
    <property type="molecule type" value="Genomic_DNA"/>
</dbReference>
<keyword evidence="3" id="KW-1003">Cell membrane</keyword>
<evidence type="ECO:0000313" key="8">
    <source>
        <dbReference type="EMBL" id="TRT81758.1"/>
    </source>
</evidence>
<evidence type="ECO:0000256" key="4">
    <source>
        <dbReference type="ARBA" id="ARBA00022692"/>
    </source>
</evidence>
<name>A0A552A8I7_MICAE</name>
<evidence type="ECO:0000313" key="9">
    <source>
        <dbReference type="Proteomes" id="UP000316280"/>
    </source>
</evidence>
<accession>A0A552A8I7</accession>
<protein>
    <recommendedName>
        <fullName evidence="10">Lipopolysaccharide biosynthesis protein</fullName>
    </recommendedName>
</protein>
<feature type="transmembrane region" description="Helical" evidence="7">
    <location>
        <begin position="356"/>
        <end position="375"/>
    </location>
</feature>
<evidence type="ECO:0000256" key="5">
    <source>
        <dbReference type="ARBA" id="ARBA00022989"/>
    </source>
</evidence>
<dbReference type="GO" id="GO:0005886">
    <property type="term" value="C:plasma membrane"/>
    <property type="evidence" value="ECO:0007669"/>
    <property type="project" value="UniProtKB-SubCell"/>
</dbReference>
<feature type="transmembrane region" description="Helical" evidence="7">
    <location>
        <begin position="285"/>
        <end position="306"/>
    </location>
</feature>
<dbReference type="InterPro" id="IPR050833">
    <property type="entry name" value="Poly_Biosynth_Transport"/>
</dbReference>
<feature type="transmembrane region" description="Helical" evidence="7">
    <location>
        <begin position="81"/>
        <end position="101"/>
    </location>
</feature>
<feature type="transmembrane region" description="Helical" evidence="7">
    <location>
        <begin position="20"/>
        <end position="39"/>
    </location>
</feature>
<comment type="similarity">
    <text evidence="2">Belongs to the polysaccharide synthase family.</text>
</comment>
<feature type="transmembrane region" description="Helical" evidence="7">
    <location>
        <begin position="413"/>
        <end position="434"/>
    </location>
</feature>
<evidence type="ECO:0000256" key="2">
    <source>
        <dbReference type="ARBA" id="ARBA00007430"/>
    </source>
</evidence>
<feature type="transmembrane region" description="Helical" evidence="7">
    <location>
        <begin position="45"/>
        <end position="69"/>
    </location>
</feature>
<evidence type="ECO:0000256" key="1">
    <source>
        <dbReference type="ARBA" id="ARBA00004651"/>
    </source>
</evidence>